<dbReference type="EMBL" id="MGEM01000014">
    <property type="protein sequence ID" value="OGL85144.1"/>
    <property type="molecule type" value="Genomic_DNA"/>
</dbReference>
<evidence type="ECO:0008006" key="5">
    <source>
        <dbReference type="Google" id="ProtNLM"/>
    </source>
</evidence>
<reference evidence="3 4" key="1">
    <citation type="journal article" date="2016" name="Nat. Commun.">
        <title>Thousands of microbial genomes shed light on interconnected biogeochemical processes in an aquifer system.</title>
        <authorList>
            <person name="Anantharaman K."/>
            <person name="Brown C.T."/>
            <person name="Hug L.A."/>
            <person name="Sharon I."/>
            <person name="Castelle C.J."/>
            <person name="Probst A.J."/>
            <person name="Thomas B.C."/>
            <person name="Singh A."/>
            <person name="Wilkins M.J."/>
            <person name="Karaoz U."/>
            <person name="Brodie E.L."/>
            <person name="Williams K.H."/>
            <person name="Hubbard S.S."/>
            <person name="Banfield J.F."/>
        </authorList>
    </citation>
    <scope>NUCLEOTIDE SEQUENCE [LARGE SCALE GENOMIC DNA]</scope>
</reference>
<dbReference type="Pfam" id="PF05016">
    <property type="entry name" value="ParE_toxin"/>
    <property type="match status" value="1"/>
</dbReference>
<comment type="similarity">
    <text evidence="1">Belongs to the RelE toxin family.</text>
</comment>
<dbReference type="PANTHER" id="PTHR33755:SF6">
    <property type="entry name" value="PLASMID STABILIZATION SYSTEM PROTEIN"/>
    <property type="match status" value="1"/>
</dbReference>
<dbReference type="InterPro" id="IPR051803">
    <property type="entry name" value="TA_system_RelE-like_toxin"/>
</dbReference>
<sequence>MASRLAVAPLALRDTLAIARYIARDNPDAAVSFITALETTGHALAEMSEMGRRLAFQHPTLHNVRHMRVSRAFSAYLIFYRPVHKGVEMIRVLHGARDFPSLFKTER</sequence>
<protein>
    <recommendedName>
        <fullName evidence="5">Plasmid stabilization protein</fullName>
    </recommendedName>
</protein>
<evidence type="ECO:0000256" key="1">
    <source>
        <dbReference type="ARBA" id="ARBA00006226"/>
    </source>
</evidence>
<dbReference type="InterPro" id="IPR035093">
    <property type="entry name" value="RelE/ParE_toxin_dom_sf"/>
</dbReference>
<comment type="caution">
    <text evidence="3">The sequence shown here is derived from an EMBL/GenBank/DDBJ whole genome shotgun (WGS) entry which is preliminary data.</text>
</comment>
<name>A0A1F7V574_9BACT</name>
<keyword evidence="2" id="KW-1277">Toxin-antitoxin system</keyword>
<accession>A0A1F7V574</accession>
<dbReference type="AlphaFoldDB" id="A0A1F7V574"/>
<organism evidence="3 4">
    <name type="scientific">Candidatus Uhrbacteria bacterium RIFCSPLOWO2_01_FULL_55_36</name>
    <dbReference type="NCBI Taxonomy" id="1802404"/>
    <lineage>
        <taxon>Bacteria</taxon>
        <taxon>Candidatus Uhriibacteriota</taxon>
    </lineage>
</organism>
<dbReference type="PANTHER" id="PTHR33755">
    <property type="entry name" value="TOXIN PARE1-RELATED"/>
    <property type="match status" value="1"/>
</dbReference>
<dbReference type="InterPro" id="IPR007712">
    <property type="entry name" value="RelE/ParE_toxin"/>
</dbReference>
<proteinExistence type="inferred from homology"/>
<gene>
    <name evidence="3" type="ORF">A3B36_02235</name>
</gene>
<evidence type="ECO:0000256" key="2">
    <source>
        <dbReference type="ARBA" id="ARBA00022649"/>
    </source>
</evidence>
<evidence type="ECO:0000313" key="4">
    <source>
        <dbReference type="Proteomes" id="UP000177704"/>
    </source>
</evidence>
<dbReference type="Proteomes" id="UP000177704">
    <property type="component" value="Unassembled WGS sequence"/>
</dbReference>
<dbReference type="Gene3D" id="3.30.2310.20">
    <property type="entry name" value="RelE-like"/>
    <property type="match status" value="1"/>
</dbReference>
<evidence type="ECO:0000313" key="3">
    <source>
        <dbReference type="EMBL" id="OGL85144.1"/>
    </source>
</evidence>